<dbReference type="Gene3D" id="3.90.79.10">
    <property type="entry name" value="Nucleoside Triphosphate Pyrophosphohydrolase"/>
    <property type="match status" value="1"/>
</dbReference>
<dbReference type="PROSITE" id="PS51462">
    <property type="entry name" value="NUDIX"/>
    <property type="match status" value="1"/>
</dbReference>
<evidence type="ECO:0000256" key="3">
    <source>
        <dbReference type="ARBA" id="ARBA00022842"/>
    </source>
</evidence>
<comment type="cofactor">
    <cofactor evidence="1">
        <name>Mg(2+)</name>
        <dbReference type="ChEBI" id="CHEBI:18420"/>
    </cofactor>
</comment>
<keyword evidence="2" id="KW-0378">Hydrolase</keyword>
<feature type="domain" description="Nudix hydrolase" evidence="4">
    <location>
        <begin position="15"/>
        <end position="157"/>
    </location>
</feature>
<comment type="caution">
    <text evidence="5">The sequence shown here is derived from an EMBL/GenBank/DDBJ whole genome shotgun (WGS) entry which is preliminary data.</text>
</comment>
<dbReference type="Pfam" id="PF00293">
    <property type="entry name" value="NUDIX"/>
    <property type="match status" value="1"/>
</dbReference>
<gene>
    <name evidence="5" type="ORF">GCM10009759_36150</name>
</gene>
<accession>A0ABN2WZ96</accession>
<evidence type="ECO:0000313" key="5">
    <source>
        <dbReference type="EMBL" id="GAA2101997.1"/>
    </source>
</evidence>
<protein>
    <recommendedName>
        <fullName evidence="4">Nudix hydrolase domain-containing protein</fullName>
    </recommendedName>
</protein>
<name>A0ABN2WZ96_9ACTN</name>
<sequence>MVGAMTPHPHGTSRILRSTSRVLLLDHRDRLLLLCSRDPRPAGGRWWFTVGGGTEEGEDQLASAVRELREETGLELPGERLGPPVWTRTADFTFDGRSFRQWEEYRLLRLTAAEAAAVRVDPGEARFGHHWWSVEELAGTDQTVRPRDLAVLLPGLLRDGPGPVPLDLGLVDDDDDQVHH</sequence>
<evidence type="ECO:0000256" key="2">
    <source>
        <dbReference type="ARBA" id="ARBA00022801"/>
    </source>
</evidence>
<dbReference type="EMBL" id="BAAANS010000023">
    <property type="protein sequence ID" value="GAA2101997.1"/>
    <property type="molecule type" value="Genomic_DNA"/>
</dbReference>
<dbReference type="Proteomes" id="UP001500897">
    <property type="component" value="Unassembled WGS sequence"/>
</dbReference>
<dbReference type="PANTHER" id="PTHR43046">
    <property type="entry name" value="GDP-MANNOSE MANNOSYL HYDROLASE"/>
    <property type="match status" value="1"/>
</dbReference>
<organism evidence="5 6">
    <name type="scientific">Kitasatospora saccharophila</name>
    <dbReference type="NCBI Taxonomy" id="407973"/>
    <lineage>
        <taxon>Bacteria</taxon>
        <taxon>Bacillati</taxon>
        <taxon>Actinomycetota</taxon>
        <taxon>Actinomycetes</taxon>
        <taxon>Kitasatosporales</taxon>
        <taxon>Streptomycetaceae</taxon>
        <taxon>Kitasatospora</taxon>
    </lineage>
</organism>
<dbReference type="PANTHER" id="PTHR43046:SF12">
    <property type="entry name" value="GDP-MANNOSE MANNOSYL HYDROLASE"/>
    <property type="match status" value="1"/>
</dbReference>
<evidence type="ECO:0000256" key="1">
    <source>
        <dbReference type="ARBA" id="ARBA00001946"/>
    </source>
</evidence>
<dbReference type="InterPro" id="IPR015797">
    <property type="entry name" value="NUDIX_hydrolase-like_dom_sf"/>
</dbReference>
<reference evidence="5 6" key="1">
    <citation type="journal article" date="2019" name="Int. J. Syst. Evol. Microbiol.">
        <title>The Global Catalogue of Microorganisms (GCM) 10K type strain sequencing project: providing services to taxonomists for standard genome sequencing and annotation.</title>
        <authorList>
            <consortium name="The Broad Institute Genomics Platform"/>
            <consortium name="The Broad Institute Genome Sequencing Center for Infectious Disease"/>
            <person name="Wu L."/>
            <person name="Ma J."/>
        </authorList>
    </citation>
    <scope>NUCLEOTIDE SEQUENCE [LARGE SCALE GENOMIC DNA]</scope>
    <source>
        <strain evidence="5 6">JCM 14559</strain>
    </source>
</reference>
<dbReference type="InterPro" id="IPR000086">
    <property type="entry name" value="NUDIX_hydrolase_dom"/>
</dbReference>
<evidence type="ECO:0000259" key="4">
    <source>
        <dbReference type="PROSITE" id="PS51462"/>
    </source>
</evidence>
<dbReference type="CDD" id="cd04685">
    <property type="entry name" value="NUDIX_Hydrolase"/>
    <property type="match status" value="1"/>
</dbReference>
<keyword evidence="3" id="KW-0460">Magnesium</keyword>
<proteinExistence type="predicted"/>
<evidence type="ECO:0000313" key="6">
    <source>
        <dbReference type="Proteomes" id="UP001500897"/>
    </source>
</evidence>
<keyword evidence="6" id="KW-1185">Reference proteome</keyword>
<dbReference type="SUPFAM" id="SSF55811">
    <property type="entry name" value="Nudix"/>
    <property type="match status" value="1"/>
</dbReference>